<comment type="caution">
    <text evidence="2">The sequence shown here is derived from an EMBL/GenBank/DDBJ whole genome shotgun (WGS) entry which is preliminary data.</text>
</comment>
<dbReference type="Proteomes" id="UP000231333">
    <property type="component" value="Unassembled WGS sequence"/>
</dbReference>
<evidence type="ECO:0000313" key="2">
    <source>
        <dbReference type="EMBL" id="PIR38001.1"/>
    </source>
</evidence>
<gene>
    <name evidence="2" type="ORF">COV34_02850</name>
</gene>
<reference evidence="2 3" key="1">
    <citation type="submission" date="2017-09" db="EMBL/GenBank/DDBJ databases">
        <title>Depth-based differentiation of microbial function through sediment-hosted aquifers and enrichment of novel symbionts in the deep terrestrial subsurface.</title>
        <authorList>
            <person name="Probst A.J."/>
            <person name="Ladd B."/>
            <person name="Jarett J.K."/>
            <person name="Geller-Mcgrath D.E."/>
            <person name="Sieber C.M."/>
            <person name="Emerson J.B."/>
            <person name="Anantharaman K."/>
            <person name="Thomas B.C."/>
            <person name="Malmstrom R."/>
            <person name="Stieglmeier M."/>
            <person name="Klingl A."/>
            <person name="Woyke T."/>
            <person name="Ryan C.M."/>
            <person name="Banfield J.F."/>
        </authorList>
    </citation>
    <scope>NUCLEOTIDE SEQUENCE [LARGE SCALE GENOMIC DNA]</scope>
    <source>
        <strain evidence="2">CG10_big_fil_rev_8_21_14_0_10_42_12</strain>
    </source>
</reference>
<dbReference type="AlphaFoldDB" id="A0A2H0QUQ0"/>
<name>A0A2H0QUQ0_9BACT</name>
<keyword evidence="1" id="KW-1133">Transmembrane helix</keyword>
<sequence length="82" mass="9526">MDIPSLQVISIVLEAIIAVLAFLSARRKRYMYGLTVTFAVYVLYDLSRYYGWSIDEQVLQGLFFAATLGALYSIWKIYRSRF</sequence>
<keyword evidence="1" id="KW-0472">Membrane</keyword>
<proteinExistence type="predicted"/>
<feature type="transmembrane region" description="Helical" evidence="1">
    <location>
        <begin position="6"/>
        <end position="23"/>
    </location>
</feature>
<organism evidence="2 3">
    <name type="scientific">Candidatus Zambryskibacteria bacterium CG10_big_fil_rev_8_21_14_0_10_42_12</name>
    <dbReference type="NCBI Taxonomy" id="1975115"/>
    <lineage>
        <taxon>Bacteria</taxon>
        <taxon>Candidatus Zambryskiibacteriota</taxon>
    </lineage>
</organism>
<evidence type="ECO:0000313" key="3">
    <source>
        <dbReference type="Proteomes" id="UP000231333"/>
    </source>
</evidence>
<feature type="transmembrane region" description="Helical" evidence="1">
    <location>
        <begin position="30"/>
        <end position="46"/>
    </location>
</feature>
<evidence type="ECO:0000256" key="1">
    <source>
        <dbReference type="SAM" id="Phobius"/>
    </source>
</evidence>
<protein>
    <submittedName>
        <fullName evidence="2">Uncharacterized protein</fullName>
    </submittedName>
</protein>
<accession>A0A2H0QUQ0</accession>
<dbReference type="EMBL" id="PCXL01000013">
    <property type="protein sequence ID" value="PIR38001.1"/>
    <property type="molecule type" value="Genomic_DNA"/>
</dbReference>
<feature type="transmembrane region" description="Helical" evidence="1">
    <location>
        <begin position="58"/>
        <end position="78"/>
    </location>
</feature>
<keyword evidence="1" id="KW-0812">Transmembrane</keyword>